<reference evidence="1" key="1">
    <citation type="submission" date="2004-12" db="EMBL/GenBank/DDBJ databases">
        <authorList>
            <person name="Town C.D."/>
        </authorList>
    </citation>
    <scope>NUCLEOTIDE SEQUENCE</scope>
</reference>
<proteinExistence type="predicted"/>
<dbReference type="AlphaFoldDB" id="A2Q333"/>
<gene>
    <name evidence="1" type="ORF">MtrDRAFT_AC154391g19v2</name>
</gene>
<sequence>MLEGFMARKLLEIIKFWKPFPQQNGFGVQLIETISTTKWFWHSGTVMMMNDSVDDEIEDSSGDDDEGR</sequence>
<evidence type="ECO:0000313" key="1">
    <source>
        <dbReference type="EMBL" id="ABN08033.1"/>
    </source>
</evidence>
<name>A2Q333_MEDTR</name>
<reference evidence="1" key="2">
    <citation type="submission" date="2007-03" db="EMBL/GenBank/DDBJ databases">
        <authorList>
            <consortium name="The International Medicago Genome Annotation Group"/>
        </authorList>
    </citation>
    <scope>NUCLEOTIDE SEQUENCE</scope>
</reference>
<dbReference type="EMBL" id="AC154391">
    <property type="protein sequence ID" value="ABN08033.1"/>
    <property type="molecule type" value="Genomic_DNA"/>
</dbReference>
<protein>
    <submittedName>
        <fullName evidence="1">Uncharacterized protein</fullName>
    </submittedName>
</protein>
<accession>A2Q333</accession>
<organism evidence="1">
    <name type="scientific">Medicago truncatula</name>
    <name type="common">Barrel medic</name>
    <name type="synonym">Medicago tribuloides</name>
    <dbReference type="NCBI Taxonomy" id="3880"/>
    <lineage>
        <taxon>Eukaryota</taxon>
        <taxon>Viridiplantae</taxon>
        <taxon>Streptophyta</taxon>
        <taxon>Embryophyta</taxon>
        <taxon>Tracheophyta</taxon>
        <taxon>Spermatophyta</taxon>
        <taxon>Magnoliopsida</taxon>
        <taxon>eudicotyledons</taxon>
        <taxon>Gunneridae</taxon>
        <taxon>Pentapetalae</taxon>
        <taxon>rosids</taxon>
        <taxon>fabids</taxon>
        <taxon>Fabales</taxon>
        <taxon>Fabaceae</taxon>
        <taxon>Papilionoideae</taxon>
        <taxon>50 kb inversion clade</taxon>
        <taxon>NPAAA clade</taxon>
        <taxon>Hologalegina</taxon>
        <taxon>IRL clade</taxon>
        <taxon>Trifolieae</taxon>
        <taxon>Medicago</taxon>
    </lineage>
</organism>